<dbReference type="Pfam" id="PF13516">
    <property type="entry name" value="LRR_6"/>
    <property type="match status" value="1"/>
</dbReference>
<accession>A0A9W7B759</accession>
<dbReference type="InterPro" id="IPR052394">
    <property type="entry name" value="LRR-containing"/>
</dbReference>
<dbReference type="InterPro" id="IPR032675">
    <property type="entry name" value="LRR_dom_sf"/>
</dbReference>
<sequence length="705" mass="78026">MSPTKDEVAAMLFPDANPQSNASKPSRRSSRVQSRRNSAIAPEQNTALFDINVNSGSKSDWINPLLRHAIFSHNIENNADKPRSFKNWSTPQFIQPSTEPRRLRLEGDEGAPPPSRRPSEAPSSIFAGDTYIRTFMKPGEAMFRVASVNNETQTAFNDKMVGVRFSELLDPKRYELLYRGEGVARISKPGTPATPSGAKSTPQNNNNNNNNTPPKVDVLTENKYFGKNKNSKSATASQSRFYERFHVYAVETDISGVVEVPESSALMTSKSLNSLNLGKSDPSGPPPADEVHYDRWFLESKPPTGAQREEFSKWKPPEALYSAEGNPSAKKLEEDEPLNYSNFDFDEEALSKSMQNLEPLPIKMHPSPSKALKGDPAADNGRPNTASFTYLQACKQNNVAPWNLVTKCENPSSPTLNLKGLAIGEKFSDCLCEGLKSRSMDFLERIDFSDNRLNSRDVAKLLESSSHMPVRGLSLGKNRIGVVGGKAVLDWLTGRRGDVQMEDLDLSGCDIGENMIYQILGQLVKKDRGSLRRLGIGENRIKGKRIKTDLVDFLSSCTALETLDLSWNSLKGVGASDLLKYLAQPAKKTVLRELRLGWNGIAGSSTHDVLALIKSKSRTIKRVELNNNNFAQAEVSKILVAAEKADDFDVELEVLDIDVLGIKDKTFGAARNEYLSLEARLDEIRNRPEYKKPVNPEKTGKTESG</sequence>
<feature type="compositionally biased region" description="Basic residues" evidence="1">
    <location>
        <begin position="25"/>
        <end position="34"/>
    </location>
</feature>
<feature type="compositionally biased region" description="Polar residues" evidence="1">
    <location>
        <begin position="86"/>
        <end position="98"/>
    </location>
</feature>
<dbReference type="SUPFAM" id="SSF52047">
    <property type="entry name" value="RNI-like"/>
    <property type="match status" value="1"/>
</dbReference>
<dbReference type="Gene3D" id="3.80.10.10">
    <property type="entry name" value="Ribonuclease Inhibitor"/>
    <property type="match status" value="1"/>
</dbReference>
<dbReference type="PANTHER" id="PTHR24114:SF2">
    <property type="entry name" value="F-BOX DOMAIN-CONTAINING PROTEIN-RELATED"/>
    <property type="match status" value="1"/>
</dbReference>
<dbReference type="InterPro" id="IPR001611">
    <property type="entry name" value="Leu-rich_rpt"/>
</dbReference>
<comment type="caution">
    <text evidence="2">The sequence shown here is derived from an EMBL/GenBank/DDBJ whole genome shotgun (WGS) entry which is preliminary data.</text>
</comment>
<keyword evidence="3" id="KW-1185">Reference proteome</keyword>
<dbReference type="PANTHER" id="PTHR24114">
    <property type="entry name" value="LEUCINE RICH REPEAT FAMILY PROTEIN"/>
    <property type="match status" value="1"/>
</dbReference>
<feature type="compositionally biased region" description="Polar residues" evidence="1">
    <location>
        <begin position="193"/>
        <end position="203"/>
    </location>
</feature>
<gene>
    <name evidence="2" type="ORF">TrVE_jg3350</name>
</gene>
<organism evidence="2 3">
    <name type="scientific">Triparma verrucosa</name>
    <dbReference type="NCBI Taxonomy" id="1606542"/>
    <lineage>
        <taxon>Eukaryota</taxon>
        <taxon>Sar</taxon>
        <taxon>Stramenopiles</taxon>
        <taxon>Ochrophyta</taxon>
        <taxon>Bolidophyceae</taxon>
        <taxon>Parmales</taxon>
        <taxon>Triparmaceae</taxon>
        <taxon>Triparma</taxon>
    </lineage>
</organism>
<reference evidence="3" key="1">
    <citation type="journal article" date="2023" name="Commun. Biol.">
        <title>Genome analysis of Parmales, the sister group of diatoms, reveals the evolutionary specialization of diatoms from phago-mixotrophs to photoautotrophs.</title>
        <authorList>
            <person name="Ban H."/>
            <person name="Sato S."/>
            <person name="Yoshikawa S."/>
            <person name="Yamada K."/>
            <person name="Nakamura Y."/>
            <person name="Ichinomiya M."/>
            <person name="Sato N."/>
            <person name="Blanc-Mathieu R."/>
            <person name="Endo H."/>
            <person name="Kuwata A."/>
            <person name="Ogata H."/>
        </authorList>
    </citation>
    <scope>NUCLEOTIDE SEQUENCE [LARGE SCALE GENOMIC DNA]</scope>
    <source>
        <strain evidence="3">NIES 3699</strain>
    </source>
</reference>
<dbReference type="Proteomes" id="UP001165160">
    <property type="component" value="Unassembled WGS sequence"/>
</dbReference>
<feature type="region of interest" description="Disordered" evidence="1">
    <location>
        <begin position="185"/>
        <end position="217"/>
    </location>
</feature>
<dbReference type="EMBL" id="BRXX01000017">
    <property type="protein sequence ID" value="GMH82710.1"/>
    <property type="molecule type" value="Genomic_DNA"/>
</dbReference>
<feature type="region of interest" description="Disordered" evidence="1">
    <location>
        <begin position="82"/>
        <end position="124"/>
    </location>
</feature>
<evidence type="ECO:0000256" key="1">
    <source>
        <dbReference type="SAM" id="MobiDB-lite"/>
    </source>
</evidence>
<name>A0A9W7B759_9STRA</name>
<proteinExistence type="predicted"/>
<feature type="region of interest" description="Disordered" evidence="1">
    <location>
        <begin position="686"/>
        <end position="705"/>
    </location>
</feature>
<evidence type="ECO:0000313" key="2">
    <source>
        <dbReference type="EMBL" id="GMH82710.1"/>
    </source>
</evidence>
<evidence type="ECO:0000313" key="3">
    <source>
        <dbReference type="Proteomes" id="UP001165160"/>
    </source>
</evidence>
<protein>
    <submittedName>
        <fullName evidence="2">Uncharacterized protein</fullName>
    </submittedName>
</protein>
<dbReference type="AlphaFoldDB" id="A0A9W7B759"/>
<feature type="region of interest" description="Disordered" evidence="1">
    <location>
        <begin position="1"/>
        <end position="42"/>
    </location>
</feature>